<accession>A0A916XJY3</accession>
<keyword evidence="2" id="KW-0805">Transcription regulation</keyword>
<gene>
    <name evidence="6" type="ORF">GCM10010994_37920</name>
</gene>
<evidence type="ECO:0000259" key="5">
    <source>
        <dbReference type="PROSITE" id="PS50110"/>
    </source>
</evidence>
<proteinExistence type="predicted"/>
<keyword evidence="1 4" id="KW-0597">Phosphoprotein</keyword>
<dbReference type="Proteomes" id="UP000637002">
    <property type="component" value="Unassembled WGS sequence"/>
</dbReference>
<organism evidence="6 7">
    <name type="scientific">Chelatococcus reniformis</name>
    <dbReference type="NCBI Taxonomy" id="1494448"/>
    <lineage>
        <taxon>Bacteria</taxon>
        <taxon>Pseudomonadati</taxon>
        <taxon>Pseudomonadota</taxon>
        <taxon>Alphaproteobacteria</taxon>
        <taxon>Hyphomicrobiales</taxon>
        <taxon>Chelatococcaceae</taxon>
        <taxon>Chelatococcus</taxon>
    </lineage>
</organism>
<dbReference type="PANTHER" id="PTHR44591">
    <property type="entry name" value="STRESS RESPONSE REGULATOR PROTEIN 1"/>
    <property type="match status" value="1"/>
</dbReference>
<protein>
    <submittedName>
        <fullName evidence="6">Response regulator</fullName>
    </submittedName>
</protein>
<dbReference type="Pfam" id="PF00072">
    <property type="entry name" value="Response_reg"/>
    <property type="match status" value="1"/>
</dbReference>
<name>A0A916XJY3_9HYPH</name>
<dbReference type="Gene3D" id="3.40.50.2300">
    <property type="match status" value="1"/>
</dbReference>
<feature type="domain" description="Response regulatory" evidence="5">
    <location>
        <begin position="1"/>
        <end position="103"/>
    </location>
</feature>
<evidence type="ECO:0000256" key="3">
    <source>
        <dbReference type="ARBA" id="ARBA00023163"/>
    </source>
</evidence>
<dbReference type="InterPro" id="IPR050595">
    <property type="entry name" value="Bact_response_regulator"/>
</dbReference>
<keyword evidence="7" id="KW-1185">Reference proteome</keyword>
<dbReference type="SUPFAM" id="SSF52172">
    <property type="entry name" value="CheY-like"/>
    <property type="match status" value="1"/>
</dbReference>
<evidence type="ECO:0000256" key="2">
    <source>
        <dbReference type="ARBA" id="ARBA00023015"/>
    </source>
</evidence>
<dbReference type="GO" id="GO:0000160">
    <property type="term" value="P:phosphorelay signal transduction system"/>
    <property type="evidence" value="ECO:0007669"/>
    <property type="project" value="InterPro"/>
</dbReference>
<evidence type="ECO:0000256" key="4">
    <source>
        <dbReference type="PROSITE-ProRule" id="PRU00169"/>
    </source>
</evidence>
<dbReference type="PROSITE" id="PS50110">
    <property type="entry name" value="RESPONSE_REGULATORY"/>
    <property type="match status" value="1"/>
</dbReference>
<feature type="modified residue" description="4-aspartylphosphate" evidence="4">
    <location>
        <position position="42"/>
    </location>
</feature>
<keyword evidence="3" id="KW-0804">Transcription</keyword>
<reference evidence="6" key="2">
    <citation type="submission" date="2020-09" db="EMBL/GenBank/DDBJ databases">
        <authorList>
            <person name="Sun Q."/>
            <person name="Zhou Y."/>
        </authorList>
    </citation>
    <scope>NUCLEOTIDE SEQUENCE</scope>
    <source>
        <strain evidence="6">CGMCC 1.12919</strain>
    </source>
</reference>
<dbReference type="InterPro" id="IPR011006">
    <property type="entry name" value="CheY-like_superfamily"/>
</dbReference>
<evidence type="ECO:0000256" key="1">
    <source>
        <dbReference type="ARBA" id="ARBA00022553"/>
    </source>
</evidence>
<evidence type="ECO:0000313" key="6">
    <source>
        <dbReference type="EMBL" id="GGC75963.1"/>
    </source>
</evidence>
<sequence>MMEADTVQEVGLDVIECGDAEAALDYLSKPAAANEVCLVVTDVQMPGMKGVELAQHIAEHFPWIHLIITSGWHASLGQRPPKAEFLPKPWPIARLAQIVKKAQAEC</sequence>
<reference evidence="6" key="1">
    <citation type="journal article" date="2014" name="Int. J. Syst. Evol. Microbiol.">
        <title>Complete genome sequence of Corynebacterium casei LMG S-19264T (=DSM 44701T), isolated from a smear-ripened cheese.</title>
        <authorList>
            <consortium name="US DOE Joint Genome Institute (JGI-PGF)"/>
            <person name="Walter F."/>
            <person name="Albersmeier A."/>
            <person name="Kalinowski J."/>
            <person name="Ruckert C."/>
        </authorList>
    </citation>
    <scope>NUCLEOTIDE SEQUENCE</scope>
    <source>
        <strain evidence="6">CGMCC 1.12919</strain>
    </source>
</reference>
<comment type="caution">
    <text evidence="6">The sequence shown here is derived from an EMBL/GenBank/DDBJ whole genome shotgun (WGS) entry which is preliminary data.</text>
</comment>
<dbReference type="AlphaFoldDB" id="A0A916XJY3"/>
<dbReference type="EMBL" id="BMGG01000007">
    <property type="protein sequence ID" value="GGC75963.1"/>
    <property type="molecule type" value="Genomic_DNA"/>
</dbReference>
<evidence type="ECO:0000313" key="7">
    <source>
        <dbReference type="Proteomes" id="UP000637002"/>
    </source>
</evidence>
<dbReference type="InterPro" id="IPR001789">
    <property type="entry name" value="Sig_transdc_resp-reg_receiver"/>
</dbReference>
<dbReference type="PANTHER" id="PTHR44591:SF3">
    <property type="entry name" value="RESPONSE REGULATORY DOMAIN-CONTAINING PROTEIN"/>
    <property type="match status" value="1"/>
</dbReference>